<keyword evidence="1" id="KW-0813">Transport</keyword>
<keyword evidence="3" id="KW-0067">ATP-binding</keyword>
<feature type="domain" description="ABC transporter" evidence="4">
    <location>
        <begin position="7"/>
        <end position="237"/>
    </location>
</feature>
<dbReference type="Gene3D" id="3.40.50.300">
    <property type="entry name" value="P-loop containing nucleotide triphosphate hydrolases"/>
    <property type="match status" value="1"/>
</dbReference>
<name>A0ABS4SBA1_9BACI</name>
<evidence type="ECO:0000256" key="1">
    <source>
        <dbReference type="ARBA" id="ARBA00022448"/>
    </source>
</evidence>
<dbReference type="PROSITE" id="PS50893">
    <property type="entry name" value="ABC_TRANSPORTER_2"/>
    <property type="match status" value="1"/>
</dbReference>
<dbReference type="InterPro" id="IPR003593">
    <property type="entry name" value="AAA+_ATPase"/>
</dbReference>
<dbReference type="InterPro" id="IPR027417">
    <property type="entry name" value="P-loop_NTPase"/>
</dbReference>
<dbReference type="SUPFAM" id="SSF52540">
    <property type="entry name" value="P-loop containing nucleoside triphosphate hydrolases"/>
    <property type="match status" value="1"/>
</dbReference>
<dbReference type="InterPro" id="IPR017871">
    <property type="entry name" value="ABC_transporter-like_CS"/>
</dbReference>
<dbReference type="SMART" id="SM00382">
    <property type="entry name" value="AAA"/>
    <property type="match status" value="1"/>
</dbReference>
<gene>
    <name evidence="5" type="ORF">J2Z81_002768</name>
</gene>
<proteinExistence type="predicted"/>
<keyword evidence="2" id="KW-0547">Nucleotide-binding</keyword>
<dbReference type="PANTHER" id="PTHR42781">
    <property type="entry name" value="SPERMIDINE/PUTRESCINE IMPORT ATP-BINDING PROTEIN POTA"/>
    <property type="match status" value="1"/>
</dbReference>
<reference evidence="5 6" key="1">
    <citation type="submission" date="2021-03" db="EMBL/GenBank/DDBJ databases">
        <title>Genomic Encyclopedia of Type Strains, Phase IV (KMG-IV): sequencing the most valuable type-strain genomes for metagenomic binning, comparative biology and taxonomic classification.</title>
        <authorList>
            <person name="Goeker M."/>
        </authorList>
    </citation>
    <scope>NUCLEOTIDE SEQUENCE [LARGE SCALE GENOMIC DNA]</scope>
    <source>
        <strain evidence="5 6">DSM 25790</strain>
    </source>
</reference>
<organism evidence="5 6">
    <name type="scientific">Virgibacillus alimentarius</name>
    <dbReference type="NCBI Taxonomy" id="698769"/>
    <lineage>
        <taxon>Bacteria</taxon>
        <taxon>Bacillati</taxon>
        <taxon>Bacillota</taxon>
        <taxon>Bacilli</taxon>
        <taxon>Bacillales</taxon>
        <taxon>Bacillaceae</taxon>
        <taxon>Virgibacillus</taxon>
    </lineage>
</organism>
<accession>A0ABS4SBA1</accession>
<dbReference type="PANTHER" id="PTHR42781:SF4">
    <property type="entry name" value="SPERMIDINE_PUTRESCINE IMPORT ATP-BINDING PROTEIN POTA"/>
    <property type="match status" value="1"/>
</dbReference>
<dbReference type="Pfam" id="PF08402">
    <property type="entry name" value="TOBE_2"/>
    <property type="match status" value="1"/>
</dbReference>
<dbReference type="Proteomes" id="UP001519294">
    <property type="component" value="Unassembled WGS sequence"/>
</dbReference>
<evidence type="ECO:0000259" key="4">
    <source>
        <dbReference type="PROSITE" id="PS50893"/>
    </source>
</evidence>
<dbReference type="InterPro" id="IPR003439">
    <property type="entry name" value="ABC_transporter-like_ATP-bd"/>
</dbReference>
<evidence type="ECO:0000313" key="6">
    <source>
        <dbReference type="Proteomes" id="UP001519294"/>
    </source>
</evidence>
<dbReference type="EMBL" id="JAGIKX010000036">
    <property type="protein sequence ID" value="MBP2258783.1"/>
    <property type="molecule type" value="Genomic_DNA"/>
</dbReference>
<evidence type="ECO:0000256" key="3">
    <source>
        <dbReference type="ARBA" id="ARBA00022840"/>
    </source>
</evidence>
<evidence type="ECO:0000313" key="5">
    <source>
        <dbReference type="EMBL" id="MBP2258783.1"/>
    </source>
</evidence>
<dbReference type="InterPro" id="IPR050093">
    <property type="entry name" value="ABC_SmlMolc_Importer"/>
</dbReference>
<dbReference type="PROSITE" id="PS00211">
    <property type="entry name" value="ABC_TRANSPORTER_1"/>
    <property type="match status" value="1"/>
</dbReference>
<dbReference type="RefSeq" id="WP_226371586.1">
    <property type="nucleotide sequence ID" value="NZ_JAGIKX010000036.1"/>
</dbReference>
<evidence type="ECO:0000256" key="2">
    <source>
        <dbReference type="ARBA" id="ARBA00022741"/>
    </source>
</evidence>
<dbReference type="Pfam" id="PF00005">
    <property type="entry name" value="ABC_tran"/>
    <property type="match status" value="1"/>
</dbReference>
<dbReference type="InterPro" id="IPR008995">
    <property type="entry name" value="Mo/tungstate-bd_C_term_dom"/>
</dbReference>
<protein>
    <submittedName>
        <fullName evidence="5">ABC-type Fe3+/spermidine/putrescine transport system ATPase subunit</fullName>
    </submittedName>
</protein>
<sequence>MSENNFLELKNIYKYFGDVKAVDNISISIKRGELISFIGPSGCGKTTLLRTIGGFNKQDAGEIILDDENIDALPPEKRSTGMVFQNYALFPHMTVYDNVAYGLKQAKVPKAERHDRIMTALSQVELRDHGKRKPSELSGGQQQRVAIARCLVLEPKVLLLDEPLSNLDANLRLSLREEIRRIKEKLNLTVIFVTHDQEEALSISDRIAVLNGGVIQQLDQADRIYNYPSNKFVSTFVGQANFFTGHLQEGKEGLYFDTGTVTFPVERLQKADGEAMAIGEKATVLVRPERIKINTSSPIKGKVVNTIYNGNFTRYFIELEDETVLVDAFNTMDNKTYQKGDVIGMELPTSPHVINDTVS</sequence>
<dbReference type="InterPro" id="IPR013611">
    <property type="entry name" value="Transp-assoc_OB_typ2"/>
</dbReference>
<dbReference type="Gene3D" id="2.40.50.100">
    <property type="match status" value="1"/>
</dbReference>
<dbReference type="SUPFAM" id="SSF50331">
    <property type="entry name" value="MOP-like"/>
    <property type="match status" value="1"/>
</dbReference>
<comment type="caution">
    <text evidence="5">The sequence shown here is derived from an EMBL/GenBank/DDBJ whole genome shotgun (WGS) entry which is preliminary data.</text>
</comment>
<keyword evidence="6" id="KW-1185">Reference proteome</keyword>